<accession>A0A1I2J9H2</accession>
<dbReference type="PANTHER" id="PTHR12788">
    <property type="entry name" value="PROTEIN-TYROSINE SULFOTRANSFERASE 2"/>
    <property type="match status" value="1"/>
</dbReference>
<dbReference type="Gene3D" id="3.40.50.300">
    <property type="entry name" value="P-loop containing nucleotide triphosphate hydrolases"/>
    <property type="match status" value="1"/>
</dbReference>
<gene>
    <name evidence="2" type="ORF">SAMN02799615_03825</name>
</gene>
<evidence type="ECO:0000256" key="1">
    <source>
        <dbReference type="ARBA" id="ARBA00022679"/>
    </source>
</evidence>
<proteinExistence type="predicted"/>
<dbReference type="InterPro" id="IPR026634">
    <property type="entry name" value="TPST-like"/>
</dbReference>
<evidence type="ECO:0000313" key="2">
    <source>
        <dbReference type="EMBL" id="SFF49351.1"/>
    </source>
</evidence>
<keyword evidence="1 2" id="KW-0808">Transferase</keyword>
<evidence type="ECO:0000313" key="3">
    <source>
        <dbReference type="Proteomes" id="UP000199477"/>
    </source>
</evidence>
<dbReference type="GO" id="GO:0008476">
    <property type="term" value="F:protein-tyrosine sulfotransferase activity"/>
    <property type="evidence" value="ECO:0007669"/>
    <property type="project" value="InterPro"/>
</dbReference>
<dbReference type="Pfam" id="PF13469">
    <property type="entry name" value="Sulfotransfer_3"/>
    <property type="match status" value="1"/>
</dbReference>
<dbReference type="EMBL" id="FONH01000021">
    <property type="protein sequence ID" value="SFF49351.1"/>
    <property type="molecule type" value="Genomic_DNA"/>
</dbReference>
<organism evidence="2 3">
    <name type="scientific">Dyella marensis</name>
    <dbReference type="NCBI Taxonomy" id="500610"/>
    <lineage>
        <taxon>Bacteria</taxon>
        <taxon>Pseudomonadati</taxon>
        <taxon>Pseudomonadota</taxon>
        <taxon>Gammaproteobacteria</taxon>
        <taxon>Lysobacterales</taxon>
        <taxon>Rhodanobacteraceae</taxon>
        <taxon>Dyella</taxon>
    </lineage>
</organism>
<dbReference type="SUPFAM" id="SSF52540">
    <property type="entry name" value="P-loop containing nucleoside triphosphate hydrolases"/>
    <property type="match status" value="1"/>
</dbReference>
<dbReference type="Proteomes" id="UP000199477">
    <property type="component" value="Unassembled WGS sequence"/>
</dbReference>
<keyword evidence="3" id="KW-1185">Reference proteome</keyword>
<protein>
    <submittedName>
        <fullName evidence="2">Sulfotransferase family protein</fullName>
    </submittedName>
</protein>
<name>A0A1I2J9H2_9GAMM</name>
<dbReference type="RefSeq" id="WP_081805209.1">
    <property type="nucleotide sequence ID" value="NZ_FONH01000021.1"/>
</dbReference>
<dbReference type="AlphaFoldDB" id="A0A1I2J9H2"/>
<dbReference type="PANTHER" id="PTHR12788:SF10">
    <property type="entry name" value="PROTEIN-TYROSINE SULFOTRANSFERASE"/>
    <property type="match status" value="1"/>
</dbReference>
<reference evidence="3" key="1">
    <citation type="submission" date="2016-10" db="EMBL/GenBank/DDBJ databases">
        <authorList>
            <person name="Varghese N."/>
            <person name="Submissions S."/>
        </authorList>
    </citation>
    <scope>NUCLEOTIDE SEQUENCE [LARGE SCALE GENOMIC DNA]</scope>
    <source>
        <strain evidence="3">UNC178MFTsu3.1</strain>
    </source>
</reference>
<dbReference type="STRING" id="500610.SAMN02799615_03825"/>
<sequence length="308" mass="35522">MKRTFVVGCPRSGTTVVQAMLARHPAVFTLPETAFFEHTLGNLAWRWGDAQAEHRPPRLRQRLGFTRKYERQLFLSLQRLSTASPDALPRPSLRTRTMQRRFVRLLDALTQAADRDMWIEKTPNHLLYLPEIEALVPEGRFVHVIRPGAEVIASLIDASLLFESDNAFGGGTVHWARRWNRAMQIHRAYLQHPRHYLLFLEDLIAQPQQEWRRLCRFLELDPSLSLDDNCTQVIADLDQEPWKRRALNGRLHAPESKVDSLFGPKVQRWLQAKLASYDELRAQWLQARGPQDTHAAVRNVVALSSSCS</sequence>
<dbReference type="InterPro" id="IPR027417">
    <property type="entry name" value="P-loop_NTPase"/>
</dbReference>